<feature type="compositionally biased region" description="Basic residues" evidence="1">
    <location>
        <begin position="191"/>
        <end position="210"/>
    </location>
</feature>
<keyword evidence="3" id="KW-1185">Reference proteome</keyword>
<evidence type="ECO:0008006" key="4">
    <source>
        <dbReference type="Google" id="ProtNLM"/>
    </source>
</evidence>
<organism evidence="2 3">
    <name type="scientific">Talaromyces proteolyticus</name>
    <dbReference type="NCBI Taxonomy" id="1131652"/>
    <lineage>
        <taxon>Eukaryota</taxon>
        <taxon>Fungi</taxon>
        <taxon>Dikarya</taxon>
        <taxon>Ascomycota</taxon>
        <taxon>Pezizomycotina</taxon>
        <taxon>Eurotiomycetes</taxon>
        <taxon>Eurotiomycetidae</taxon>
        <taxon>Eurotiales</taxon>
        <taxon>Trichocomaceae</taxon>
        <taxon>Talaromyces</taxon>
        <taxon>Talaromyces sect. Bacilispori</taxon>
    </lineage>
</organism>
<evidence type="ECO:0000256" key="1">
    <source>
        <dbReference type="SAM" id="MobiDB-lite"/>
    </source>
</evidence>
<proteinExistence type="predicted"/>
<gene>
    <name evidence="2" type="ORF">BGW36DRAFT_388840</name>
</gene>
<feature type="compositionally biased region" description="Basic and acidic residues" evidence="1">
    <location>
        <begin position="140"/>
        <end position="152"/>
    </location>
</feature>
<feature type="compositionally biased region" description="Basic and acidic residues" evidence="1">
    <location>
        <begin position="60"/>
        <end position="81"/>
    </location>
</feature>
<dbReference type="Proteomes" id="UP001201262">
    <property type="component" value="Unassembled WGS sequence"/>
</dbReference>
<dbReference type="AlphaFoldDB" id="A0AAD4PV98"/>
<dbReference type="EMBL" id="JAJTJA010000013">
    <property type="protein sequence ID" value="KAH8690488.1"/>
    <property type="molecule type" value="Genomic_DNA"/>
</dbReference>
<protein>
    <recommendedName>
        <fullName evidence="4">Pre-mRNA-splicing factor 38B</fullName>
    </recommendedName>
</protein>
<dbReference type="GeneID" id="70247558"/>
<sequence length="418" mass="49175">MPLGEAIDDPTSNDNYVAQLLASEAKDKSLKYSALGLQTYLTRRPTDRAPRPNTRFLKNILRDTDSHNSALRRKEEEESRQRMRKLRGENSSASRSSYRTERDQGRTRDYRDRSPRNSREGHSSREKDEDRRSTRRHRRDGSDNESGRDVSSKTRRRHRHRAEEKLPRRKREYSNSPHKSSQYDIGERSDRHRRHRYVERSRSRSPRRSRHCEVDGHDDLVQVEKPISKDSQRRSEKRSEEHSKRRYYSDEESDPLEDLVGPLPASLRKNKDASAVASRGRGSYRTNTSIMDSHFAHDYDPKLDVNISEDDDDTRRSTRRPVADLMTEDDDWDMALEALRDRAEWKRKGEERLRVAGFDGKVVERWKNHPAFAIGNNSTSDTEGRIDEVKWAKKGESREWDRGKVINEDGIYEVKAQW</sequence>
<feature type="compositionally biased region" description="Polar residues" evidence="1">
    <location>
        <begin position="174"/>
        <end position="183"/>
    </location>
</feature>
<evidence type="ECO:0000313" key="2">
    <source>
        <dbReference type="EMBL" id="KAH8690488.1"/>
    </source>
</evidence>
<comment type="caution">
    <text evidence="2">The sequence shown here is derived from an EMBL/GenBank/DDBJ whole genome shotgun (WGS) entry which is preliminary data.</text>
</comment>
<feature type="region of interest" description="Disordered" evidence="1">
    <location>
        <begin position="39"/>
        <end position="287"/>
    </location>
</feature>
<name>A0AAD4PV98_9EURO</name>
<feature type="compositionally biased region" description="Basic and acidic residues" evidence="1">
    <location>
        <begin position="98"/>
        <end position="132"/>
    </location>
</feature>
<reference evidence="2" key="1">
    <citation type="submission" date="2021-12" db="EMBL/GenBank/DDBJ databases">
        <title>Convergent genome expansion in fungi linked to evolution of root-endophyte symbiosis.</title>
        <authorList>
            <consortium name="DOE Joint Genome Institute"/>
            <person name="Ke Y.-H."/>
            <person name="Bonito G."/>
            <person name="Liao H.-L."/>
            <person name="Looney B."/>
            <person name="Rojas-Flechas A."/>
            <person name="Nash J."/>
            <person name="Hameed K."/>
            <person name="Schadt C."/>
            <person name="Martin F."/>
            <person name="Crous P.W."/>
            <person name="Miettinen O."/>
            <person name="Magnuson J.K."/>
            <person name="Labbe J."/>
            <person name="Jacobson D."/>
            <person name="Doktycz M.J."/>
            <person name="Veneault-Fourrey C."/>
            <person name="Kuo A."/>
            <person name="Mondo S."/>
            <person name="Calhoun S."/>
            <person name="Riley R."/>
            <person name="Ohm R."/>
            <person name="LaButti K."/>
            <person name="Andreopoulos B."/>
            <person name="Pangilinan J."/>
            <person name="Nolan M."/>
            <person name="Tritt A."/>
            <person name="Clum A."/>
            <person name="Lipzen A."/>
            <person name="Daum C."/>
            <person name="Barry K."/>
            <person name="Grigoriev I.V."/>
            <person name="Vilgalys R."/>
        </authorList>
    </citation>
    <scope>NUCLEOTIDE SEQUENCE</scope>
    <source>
        <strain evidence="2">PMI_201</strain>
    </source>
</reference>
<dbReference type="PANTHER" id="PTHR40132">
    <property type="entry name" value="PRE-MRNA-SPLICING FACTOR 38B"/>
    <property type="match status" value="1"/>
</dbReference>
<feature type="compositionally biased region" description="Basic and acidic residues" evidence="1">
    <location>
        <begin position="211"/>
        <end position="249"/>
    </location>
</feature>
<dbReference type="PANTHER" id="PTHR40132:SF1">
    <property type="entry name" value="PRE-MRNA-SPLICING FACTOR 38B"/>
    <property type="match status" value="1"/>
</dbReference>
<dbReference type="RefSeq" id="XP_046066684.1">
    <property type="nucleotide sequence ID" value="XM_046217271.1"/>
</dbReference>
<accession>A0AAD4PV98</accession>
<evidence type="ECO:0000313" key="3">
    <source>
        <dbReference type="Proteomes" id="UP001201262"/>
    </source>
</evidence>